<evidence type="ECO:0000313" key="4">
    <source>
        <dbReference type="Proteomes" id="UP001526147"/>
    </source>
</evidence>
<proteinExistence type="predicted"/>
<sequence>MKRFFMMFAIFTLMISSACSVVDEVNKSVNYVDESTSYLTSVSDFAEQAPDLIQTAVTDETSRDELEKQLESLRQQMEEFNNLEAPTIAEDVHQDIVTQNEAALEKIDQLYKDGELVVEELQNSEIVQTLEDISSLMNTVQSLEL</sequence>
<evidence type="ECO:0000256" key="2">
    <source>
        <dbReference type="SAM" id="SignalP"/>
    </source>
</evidence>
<dbReference type="InterPro" id="IPR045956">
    <property type="entry name" value="DUF6376"/>
</dbReference>
<dbReference type="Pfam" id="PF19903">
    <property type="entry name" value="DUF6376"/>
    <property type="match status" value="1"/>
</dbReference>
<feature type="coiled-coil region" evidence="1">
    <location>
        <begin position="56"/>
        <end position="83"/>
    </location>
</feature>
<comment type="caution">
    <text evidence="3">The sequence shown here is derived from an EMBL/GenBank/DDBJ whole genome shotgun (WGS) entry which is preliminary data.</text>
</comment>
<dbReference type="RefSeq" id="WP_264142629.1">
    <property type="nucleotide sequence ID" value="NZ_JAOYEY010000035.1"/>
</dbReference>
<keyword evidence="1" id="KW-0175">Coiled coil</keyword>
<dbReference type="EMBL" id="JAOYEY010000035">
    <property type="protein sequence ID" value="MCV9885935.1"/>
    <property type="molecule type" value="Genomic_DNA"/>
</dbReference>
<keyword evidence="4" id="KW-1185">Reference proteome</keyword>
<feature type="chain" id="PRO_5045878651" evidence="2">
    <location>
        <begin position="19"/>
        <end position="145"/>
    </location>
</feature>
<reference evidence="3 4" key="1">
    <citation type="submission" date="2022-10" db="EMBL/GenBank/DDBJ databases">
        <title>Draft genome assembly of moderately radiation resistant bacterium Metabacillus halosaccharovorans.</title>
        <authorList>
            <person name="Pal S."/>
            <person name="Gopinathan A."/>
        </authorList>
    </citation>
    <scope>NUCLEOTIDE SEQUENCE [LARGE SCALE GENOMIC DNA]</scope>
    <source>
        <strain evidence="3 4">VITHBRA001</strain>
    </source>
</reference>
<evidence type="ECO:0000256" key="1">
    <source>
        <dbReference type="SAM" id="Coils"/>
    </source>
</evidence>
<protein>
    <submittedName>
        <fullName evidence="3">DUF6376 family protein</fullName>
    </submittedName>
</protein>
<name>A0ABT3DFU2_9BACI</name>
<dbReference type="PROSITE" id="PS51257">
    <property type="entry name" value="PROKAR_LIPOPROTEIN"/>
    <property type="match status" value="1"/>
</dbReference>
<feature type="signal peptide" evidence="2">
    <location>
        <begin position="1"/>
        <end position="18"/>
    </location>
</feature>
<accession>A0ABT3DFU2</accession>
<organism evidence="3 4">
    <name type="scientific">Metabacillus halosaccharovorans</name>
    <dbReference type="NCBI Taxonomy" id="930124"/>
    <lineage>
        <taxon>Bacteria</taxon>
        <taxon>Bacillati</taxon>
        <taxon>Bacillota</taxon>
        <taxon>Bacilli</taxon>
        <taxon>Bacillales</taxon>
        <taxon>Bacillaceae</taxon>
        <taxon>Metabacillus</taxon>
    </lineage>
</organism>
<evidence type="ECO:0000313" key="3">
    <source>
        <dbReference type="EMBL" id="MCV9885935.1"/>
    </source>
</evidence>
<gene>
    <name evidence="3" type="ORF">OIH86_09720</name>
</gene>
<dbReference type="Proteomes" id="UP001526147">
    <property type="component" value="Unassembled WGS sequence"/>
</dbReference>
<keyword evidence="2" id="KW-0732">Signal</keyword>